<evidence type="ECO:0000313" key="5">
    <source>
        <dbReference type="EMBL" id="PIP23069.1"/>
    </source>
</evidence>
<dbReference type="CDD" id="cd00609">
    <property type="entry name" value="AAT_like"/>
    <property type="match status" value="1"/>
</dbReference>
<dbReference type="InterPro" id="IPR015422">
    <property type="entry name" value="PyrdxlP-dep_Trfase_small"/>
</dbReference>
<dbReference type="AlphaFoldDB" id="A0A2G9YV57"/>
<evidence type="ECO:0000256" key="2">
    <source>
        <dbReference type="ARBA" id="ARBA00022576"/>
    </source>
</evidence>
<name>A0A2G9YV57_9BACT</name>
<evidence type="ECO:0000259" key="4">
    <source>
        <dbReference type="Pfam" id="PF00155"/>
    </source>
</evidence>
<comment type="caution">
    <text evidence="5">The sequence shown here is derived from an EMBL/GenBank/DDBJ whole genome shotgun (WGS) entry which is preliminary data.</text>
</comment>
<reference evidence="5 6" key="1">
    <citation type="submission" date="2017-09" db="EMBL/GenBank/DDBJ databases">
        <title>Depth-based differentiation of microbial function through sediment-hosted aquifers and enrichment of novel symbionts in the deep terrestrial subsurface.</title>
        <authorList>
            <person name="Probst A.J."/>
            <person name="Ladd B."/>
            <person name="Jarett J.K."/>
            <person name="Geller-Mcgrath D.E."/>
            <person name="Sieber C.M."/>
            <person name="Emerson J.B."/>
            <person name="Anantharaman K."/>
            <person name="Thomas B.C."/>
            <person name="Malmstrom R."/>
            <person name="Stieglmeier M."/>
            <person name="Klingl A."/>
            <person name="Woyke T."/>
            <person name="Ryan C.M."/>
            <person name="Banfield J.F."/>
        </authorList>
    </citation>
    <scope>NUCLEOTIDE SEQUENCE [LARGE SCALE GENOMIC DNA]</scope>
    <source>
        <strain evidence="5">CG23_combo_of_CG06-09_8_20_14_all_39_17</strain>
    </source>
</reference>
<dbReference type="InterPro" id="IPR015424">
    <property type="entry name" value="PyrdxlP-dep_Trfase"/>
</dbReference>
<comment type="cofactor">
    <cofactor evidence="1">
        <name>pyridoxal 5'-phosphate</name>
        <dbReference type="ChEBI" id="CHEBI:597326"/>
    </cofactor>
</comment>
<keyword evidence="2" id="KW-0032">Aminotransferase</keyword>
<dbReference type="GO" id="GO:0030170">
    <property type="term" value="F:pyridoxal phosphate binding"/>
    <property type="evidence" value="ECO:0007669"/>
    <property type="project" value="InterPro"/>
</dbReference>
<evidence type="ECO:0000256" key="1">
    <source>
        <dbReference type="ARBA" id="ARBA00001933"/>
    </source>
</evidence>
<dbReference type="GO" id="GO:0008483">
    <property type="term" value="F:transaminase activity"/>
    <property type="evidence" value="ECO:0007669"/>
    <property type="project" value="UniProtKB-KW"/>
</dbReference>
<dbReference type="Pfam" id="PF00155">
    <property type="entry name" value="Aminotran_1_2"/>
    <property type="match status" value="1"/>
</dbReference>
<sequence>MNGTKNSWLGPGKENLFQRIKKKRIEEEKRGVKIVNLAIGQPQGPALRSARMGVAKAVLSEEESMHEYQDNGSSGVPDFARKFVEFHTDKIRDGMKFLPFKGIKDSLTIIPLACNSSKDRCLTVATMTRPGYPTPEIVCEFLKVKNYALPLNCENDFKVQLKDILTGTNLLMLNYPHNPSGQALRFDDWVKLCKYCSGNGIRLFNDGAYNGLIHVEDCETLAYVAQDFPDLEWAEFYSASKLIGNGTGWRVVAGVGSMNFMNDIGRIKGDLDSGFVPFVAAGVLEAIQNDAEGIEKCRKIYERRLENPIGMLKKEGMKIATEPKAGFFTLWKVPNQAFGIRIEGAEQFNDIMIERTGILGVPFEGFRKNYIRYAVCNNDVDKKMSLIQKGFEKAKVSYLS</sequence>
<organism evidence="5 6">
    <name type="scientific">Candidatus Nealsonbacteria bacterium CG23_combo_of_CG06-09_8_20_14_all_39_17</name>
    <dbReference type="NCBI Taxonomy" id="1974722"/>
    <lineage>
        <taxon>Bacteria</taxon>
        <taxon>Candidatus Nealsoniibacteriota</taxon>
    </lineage>
</organism>
<dbReference type="PANTHER" id="PTHR42832">
    <property type="entry name" value="AMINO ACID AMINOTRANSFERASE"/>
    <property type="match status" value="1"/>
</dbReference>
<dbReference type="InterPro" id="IPR004839">
    <property type="entry name" value="Aminotransferase_I/II_large"/>
</dbReference>
<evidence type="ECO:0000313" key="6">
    <source>
        <dbReference type="Proteomes" id="UP000229976"/>
    </source>
</evidence>
<dbReference type="EMBL" id="PCRO01000009">
    <property type="protein sequence ID" value="PIP23069.1"/>
    <property type="molecule type" value="Genomic_DNA"/>
</dbReference>
<dbReference type="PANTHER" id="PTHR42832:SF3">
    <property type="entry name" value="L-GLUTAMINE--4-(METHYLSULFANYL)-2-OXOBUTANOATE AMINOTRANSFERASE"/>
    <property type="match status" value="1"/>
</dbReference>
<protein>
    <recommendedName>
        <fullName evidence="4">Aminotransferase class I/classII large domain-containing protein</fullName>
    </recommendedName>
</protein>
<dbReference type="Gene3D" id="3.90.1150.10">
    <property type="entry name" value="Aspartate Aminotransferase, domain 1"/>
    <property type="match status" value="1"/>
</dbReference>
<dbReference type="InterPro" id="IPR050881">
    <property type="entry name" value="LL-DAP_aminotransferase"/>
</dbReference>
<evidence type="ECO:0000256" key="3">
    <source>
        <dbReference type="ARBA" id="ARBA00022679"/>
    </source>
</evidence>
<dbReference type="Gene3D" id="3.40.640.10">
    <property type="entry name" value="Type I PLP-dependent aspartate aminotransferase-like (Major domain)"/>
    <property type="match status" value="1"/>
</dbReference>
<dbReference type="InterPro" id="IPR015421">
    <property type="entry name" value="PyrdxlP-dep_Trfase_major"/>
</dbReference>
<feature type="domain" description="Aminotransferase class I/classII large" evidence="4">
    <location>
        <begin position="33"/>
        <end position="375"/>
    </location>
</feature>
<dbReference type="Proteomes" id="UP000229976">
    <property type="component" value="Unassembled WGS sequence"/>
</dbReference>
<keyword evidence="3" id="KW-0808">Transferase</keyword>
<accession>A0A2G9YV57</accession>
<proteinExistence type="predicted"/>
<gene>
    <name evidence="5" type="ORF">COX37_00700</name>
</gene>
<dbReference type="SUPFAM" id="SSF53383">
    <property type="entry name" value="PLP-dependent transferases"/>
    <property type="match status" value="1"/>
</dbReference>